<feature type="compositionally biased region" description="Basic and acidic residues" evidence="5">
    <location>
        <begin position="41"/>
        <end position="51"/>
    </location>
</feature>
<name>A0A345UFV3_9BACT</name>
<organism evidence="7 8">
    <name type="scientific">Cyclonatronum proteinivorum</name>
    <dbReference type="NCBI Taxonomy" id="1457365"/>
    <lineage>
        <taxon>Bacteria</taxon>
        <taxon>Pseudomonadati</taxon>
        <taxon>Balneolota</taxon>
        <taxon>Balneolia</taxon>
        <taxon>Balneolales</taxon>
        <taxon>Cyclonatronaceae</taxon>
        <taxon>Cyclonatronum</taxon>
    </lineage>
</organism>
<dbReference type="SUPFAM" id="SSF55120">
    <property type="entry name" value="Pseudouridine synthase"/>
    <property type="match status" value="1"/>
</dbReference>
<dbReference type="InterPro" id="IPR018496">
    <property type="entry name" value="PsdUridine_synth_RsuA/RluB_CS"/>
</dbReference>
<evidence type="ECO:0000313" key="7">
    <source>
        <dbReference type="EMBL" id="AXI99354.1"/>
    </source>
</evidence>
<dbReference type="Pfam" id="PF01479">
    <property type="entry name" value="S4"/>
    <property type="match status" value="1"/>
</dbReference>
<dbReference type="RefSeq" id="WP_240644797.1">
    <property type="nucleotide sequence ID" value="NZ_CP027806.1"/>
</dbReference>
<dbReference type="SMART" id="SM00363">
    <property type="entry name" value="S4"/>
    <property type="match status" value="1"/>
</dbReference>
<dbReference type="CDD" id="cd00165">
    <property type="entry name" value="S4"/>
    <property type="match status" value="1"/>
</dbReference>
<sequence length="319" mass="36223">MNEKKSGASGKKNRKTGSRLNPKKKHAGANRRSTGSGSDEVPMRRRGDSKAGKARGRRHEPQPVYDHEVRFGKNEPVRLNKYIAAAGVCSRREADSLIEQGKVEVNGEVIREMGHKVVVRDRVVVDGHEVKPEEYVYILLNKPKNTISTTNDERDRRTVLDVIEKATGKRVYPVGRLDRNTTGLMLLTNDGELAHRLMHPSYKIRKVYQVETNMILSDEQITALRNGVQLEDGPARAYKVDRHPVLANVIRMSIIEGRNHQVKRMISAVNAEVISLKRVVYAGLEIDDLRSGKWRSLSRKEIFQLRQLVKLLDKKTLNL</sequence>
<dbReference type="Proteomes" id="UP000254808">
    <property type="component" value="Chromosome"/>
</dbReference>
<feature type="compositionally biased region" description="Basic residues" evidence="5">
    <location>
        <begin position="11"/>
        <end position="29"/>
    </location>
</feature>
<evidence type="ECO:0000259" key="6">
    <source>
        <dbReference type="SMART" id="SM00363"/>
    </source>
</evidence>
<comment type="similarity">
    <text evidence="1 4">Belongs to the pseudouridine synthase RsuA family.</text>
</comment>
<protein>
    <recommendedName>
        <fullName evidence="4">Pseudouridine synthase</fullName>
        <ecNumber evidence="4">5.4.99.-</ecNumber>
    </recommendedName>
</protein>
<dbReference type="EMBL" id="CP027806">
    <property type="protein sequence ID" value="AXI99354.1"/>
    <property type="molecule type" value="Genomic_DNA"/>
</dbReference>
<keyword evidence="3" id="KW-0694">RNA-binding</keyword>
<dbReference type="GO" id="GO:0003723">
    <property type="term" value="F:RNA binding"/>
    <property type="evidence" value="ECO:0007669"/>
    <property type="project" value="UniProtKB-KW"/>
</dbReference>
<dbReference type="EC" id="5.4.99.-" evidence="4"/>
<dbReference type="PROSITE" id="PS01149">
    <property type="entry name" value="PSI_RSU"/>
    <property type="match status" value="1"/>
</dbReference>
<dbReference type="InterPro" id="IPR000748">
    <property type="entry name" value="PsdUridine_synth_RsuA/RluB/E/F"/>
</dbReference>
<evidence type="ECO:0000256" key="5">
    <source>
        <dbReference type="SAM" id="MobiDB-lite"/>
    </source>
</evidence>
<dbReference type="InterPro" id="IPR020094">
    <property type="entry name" value="TruA/RsuA/RluB/E/F_N"/>
</dbReference>
<dbReference type="InterPro" id="IPR020103">
    <property type="entry name" value="PsdUridine_synth_cat_dom_sf"/>
</dbReference>
<dbReference type="InterPro" id="IPR050343">
    <property type="entry name" value="RsuA_PseudoU_synthase"/>
</dbReference>
<dbReference type="FunFam" id="3.10.290.10:FF:000003">
    <property type="entry name" value="Pseudouridine synthase"/>
    <property type="match status" value="1"/>
</dbReference>
<gene>
    <name evidence="7" type="ORF">CYPRO_0066</name>
</gene>
<dbReference type="GO" id="GO:0000455">
    <property type="term" value="P:enzyme-directed rRNA pseudouridine synthesis"/>
    <property type="evidence" value="ECO:0007669"/>
    <property type="project" value="UniProtKB-ARBA"/>
</dbReference>
<dbReference type="InterPro" id="IPR042092">
    <property type="entry name" value="PsdUridine_s_RsuA/RluB/E/F_cat"/>
</dbReference>
<evidence type="ECO:0000256" key="3">
    <source>
        <dbReference type="PROSITE-ProRule" id="PRU00182"/>
    </source>
</evidence>
<dbReference type="CDD" id="cd02870">
    <property type="entry name" value="PseudoU_synth_RsuA_like"/>
    <property type="match status" value="1"/>
</dbReference>
<dbReference type="InterPro" id="IPR036986">
    <property type="entry name" value="S4_RNA-bd_sf"/>
</dbReference>
<dbReference type="GO" id="GO:0120159">
    <property type="term" value="F:rRNA pseudouridine synthase activity"/>
    <property type="evidence" value="ECO:0007669"/>
    <property type="project" value="UniProtKB-ARBA"/>
</dbReference>
<dbReference type="InterPro" id="IPR006145">
    <property type="entry name" value="PsdUridine_synth_RsuA/RluA"/>
</dbReference>
<dbReference type="KEGG" id="cprv:CYPRO_0066"/>
<evidence type="ECO:0000313" key="8">
    <source>
        <dbReference type="Proteomes" id="UP000254808"/>
    </source>
</evidence>
<dbReference type="PANTHER" id="PTHR47683">
    <property type="entry name" value="PSEUDOURIDINE SYNTHASE FAMILY PROTEIN-RELATED"/>
    <property type="match status" value="1"/>
</dbReference>
<feature type="region of interest" description="Disordered" evidence="5">
    <location>
        <begin position="1"/>
        <end position="67"/>
    </location>
</feature>
<keyword evidence="8" id="KW-1185">Reference proteome</keyword>
<evidence type="ECO:0000256" key="2">
    <source>
        <dbReference type="ARBA" id="ARBA00023235"/>
    </source>
</evidence>
<dbReference type="Gene3D" id="3.10.290.10">
    <property type="entry name" value="RNA-binding S4 domain"/>
    <property type="match status" value="1"/>
</dbReference>
<dbReference type="Gene3D" id="3.30.70.580">
    <property type="entry name" value="Pseudouridine synthase I, catalytic domain, N-terminal subdomain"/>
    <property type="match status" value="1"/>
</dbReference>
<proteinExistence type="inferred from homology"/>
<accession>A0A345UFV3</accession>
<keyword evidence="2 4" id="KW-0413">Isomerase</keyword>
<dbReference type="PANTHER" id="PTHR47683:SF2">
    <property type="entry name" value="RNA-BINDING S4 DOMAIN-CONTAINING PROTEIN"/>
    <property type="match status" value="1"/>
</dbReference>
<evidence type="ECO:0000256" key="1">
    <source>
        <dbReference type="ARBA" id="ARBA00008348"/>
    </source>
</evidence>
<dbReference type="Pfam" id="PF00849">
    <property type="entry name" value="PseudoU_synth_2"/>
    <property type="match status" value="1"/>
</dbReference>
<dbReference type="InterPro" id="IPR002942">
    <property type="entry name" value="S4_RNA-bd"/>
</dbReference>
<feature type="domain" description="RNA-binding S4" evidence="6">
    <location>
        <begin position="77"/>
        <end position="136"/>
    </location>
</feature>
<evidence type="ECO:0000256" key="4">
    <source>
        <dbReference type="RuleBase" id="RU003887"/>
    </source>
</evidence>
<dbReference type="PROSITE" id="PS50889">
    <property type="entry name" value="S4"/>
    <property type="match status" value="1"/>
</dbReference>
<dbReference type="Gene3D" id="3.30.70.1560">
    <property type="entry name" value="Alpha-L RNA-binding motif"/>
    <property type="match status" value="1"/>
</dbReference>
<dbReference type="AlphaFoldDB" id="A0A345UFV3"/>
<dbReference type="SUPFAM" id="SSF55174">
    <property type="entry name" value="Alpha-L RNA-binding motif"/>
    <property type="match status" value="1"/>
</dbReference>
<reference evidence="7 8" key="1">
    <citation type="submission" date="2018-03" db="EMBL/GenBank/DDBJ databases">
        <title>Phenotypic and genomic properties of Cyclonatronum proteinivorum gen. nov., sp. nov., a haloalkaliphilic bacteroidete from soda lakes possessing Na+-translocating rhodopsin.</title>
        <authorList>
            <person name="Toshchakov S.V."/>
            <person name="Korzhenkov A."/>
            <person name="Samarov N.I."/>
            <person name="Kublanov I.V."/>
            <person name="Muntyan M.S."/>
            <person name="Sorokin D.Y."/>
        </authorList>
    </citation>
    <scope>NUCLEOTIDE SEQUENCE [LARGE SCALE GENOMIC DNA]</scope>
    <source>
        <strain evidence="7 8">Omega</strain>
    </source>
</reference>
<dbReference type="NCBIfam" id="TIGR00093">
    <property type="entry name" value="pseudouridine synthase"/>
    <property type="match status" value="1"/>
</dbReference>